<organism evidence="2">
    <name type="scientific">marine sediment metagenome</name>
    <dbReference type="NCBI Taxonomy" id="412755"/>
    <lineage>
        <taxon>unclassified sequences</taxon>
        <taxon>metagenomes</taxon>
        <taxon>ecological metagenomes</taxon>
    </lineage>
</organism>
<name>X1FKR2_9ZZZZ</name>
<protein>
    <submittedName>
        <fullName evidence="2">Uncharacterized protein</fullName>
    </submittedName>
</protein>
<feature type="region of interest" description="Disordered" evidence="1">
    <location>
        <begin position="123"/>
        <end position="158"/>
    </location>
</feature>
<proteinExistence type="predicted"/>
<gene>
    <name evidence="2" type="ORF">S03H2_12262</name>
</gene>
<feature type="region of interest" description="Disordered" evidence="1">
    <location>
        <begin position="43"/>
        <end position="71"/>
    </location>
</feature>
<reference evidence="2" key="1">
    <citation type="journal article" date="2014" name="Front. Microbiol.">
        <title>High frequency of phylogenetically diverse reductive dehalogenase-homologous genes in deep subseafloor sedimentary metagenomes.</title>
        <authorList>
            <person name="Kawai M."/>
            <person name="Futagami T."/>
            <person name="Toyoda A."/>
            <person name="Takaki Y."/>
            <person name="Nishi S."/>
            <person name="Hori S."/>
            <person name="Arai W."/>
            <person name="Tsubouchi T."/>
            <person name="Morono Y."/>
            <person name="Uchiyama I."/>
            <person name="Ito T."/>
            <person name="Fujiyama A."/>
            <person name="Inagaki F."/>
            <person name="Takami H."/>
        </authorList>
    </citation>
    <scope>NUCLEOTIDE SEQUENCE</scope>
    <source>
        <strain evidence="2">Expedition CK06-06</strain>
    </source>
</reference>
<dbReference type="AlphaFoldDB" id="X1FKR2"/>
<sequence>AVNALVQQSYEREKREKDRLFRQLEGEKQAAIDIGDSEAAIRADRELSTLQATPEQPPGPATPTSEQQSQVNAWMERNPWYKENPDLREQAELISREIGAAYPPGLPRLAAVEAEVRRRFPEQLSSASVGGSPGNPASGVRQTGRTNGRAFDDLPSDAQEAYHRFKKLNPAMTKPQYLSSYEWE</sequence>
<comment type="caution">
    <text evidence="2">The sequence shown here is derived from an EMBL/GenBank/DDBJ whole genome shotgun (WGS) entry which is preliminary data.</text>
</comment>
<feature type="non-terminal residue" evidence="2">
    <location>
        <position position="1"/>
    </location>
</feature>
<evidence type="ECO:0000256" key="1">
    <source>
        <dbReference type="SAM" id="MobiDB-lite"/>
    </source>
</evidence>
<evidence type="ECO:0000313" key="2">
    <source>
        <dbReference type="EMBL" id="GAH46276.1"/>
    </source>
</evidence>
<feature type="compositionally biased region" description="Polar residues" evidence="1">
    <location>
        <begin position="62"/>
        <end position="71"/>
    </location>
</feature>
<dbReference type="EMBL" id="BARU01006242">
    <property type="protein sequence ID" value="GAH46276.1"/>
    <property type="molecule type" value="Genomic_DNA"/>
</dbReference>
<accession>X1FKR2</accession>